<proteinExistence type="predicted"/>
<sequence length="99" mass="11203">MKPAMSEPVRKRRVWIGFIVLFVLINPWYFASDAGSTLVMGIPLWALIILGASLLLSIFITWTIRTQWQTDSDELYGCGKESGDGSNDHRDATRRDEEA</sequence>
<keyword evidence="2" id="KW-0812">Transmembrane</keyword>
<name>A0A3D9DTN1_9GAMM</name>
<reference evidence="3 4" key="1">
    <citation type="submission" date="2018-07" db="EMBL/GenBank/DDBJ databases">
        <title>Genomic Encyclopedia of Type Strains, Phase IV (KMG-IV): sequencing the most valuable type-strain genomes for metagenomic binning, comparative biology and taxonomic classification.</title>
        <authorList>
            <person name="Goeker M."/>
        </authorList>
    </citation>
    <scope>NUCLEOTIDE SEQUENCE [LARGE SCALE GENOMIC DNA]</scope>
    <source>
        <strain evidence="3 4">DSM 14324</strain>
    </source>
</reference>
<accession>A0A3D9DTN1</accession>
<gene>
    <name evidence="3" type="ORF">C8D72_3123</name>
</gene>
<dbReference type="AlphaFoldDB" id="A0A3D9DTN1"/>
<evidence type="ECO:0000313" key="3">
    <source>
        <dbReference type="EMBL" id="REC93774.1"/>
    </source>
</evidence>
<evidence type="ECO:0000256" key="1">
    <source>
        <dbReference type="SAM" id="MobiDB-lite"/>
    </source>
</evidence>
<dbReference type="RefSeq" id="WP_211308863.1">
    <property type="nucleotide sequence ID" value="NZ_QRDJ01000009.1"/>
</dbReference>
<dbReference type="Proteomes" id="UP000256334">
    <property type="component" value="Unassembled WGS sequence"/>
</dbReference>
<protein>
    <submittedName>
        <fullName evidence="3">Uncharacterized protein</fullName>
    </submittedName>
</protein>
<evidence type="ECO:0000313" key="4">
    <source>
        <dbReference type="Proteomes" id="UP000256334"/>
    </source>
</evidence>
<keyword evidence="2" id="KW-1133">Transmembrane helix</keyword>
<organism evidence="3 4">
    <name type="scientific">Kushneria indalinina DSM 14324</name>
    <dbReference type="NCBI Taxonomy" id="1122140"/>
    <lineage>
        <taxon>Bacteria</taxon>
        <taxon>Pseudomonadati</taxon>
        <taxon>Pseudomonadota</taxon>
        <taxon>Gammaproteobacteria</taxon>
        <taxon>Oceanospirillales</taxon>
        <taxon>Halomonadaceae</taxon>
        <taxon>Kushneria</taxon>
    </lineage>
</organism>
<feature type="transmembrane region" description="Helical" evidence="2">
    <location>
        <begin position="12"/>
        <end position="30"/>
    </location>
</feature>
<feature type="transmembrane region" description="Helical" evidence="2">
    <location>
        <begin position="42"/>
        <end position="64"/>
    </location>
</feature>
<feature type="compositionally biased region" description="Basic and acidic residues" evidence="1">
    <location>
        <begin position="81"/>
        <end position="99"/>
    </location>
</feature>
<evidence type="ECO:0000256" key="2">
    <source>
        <dbReference type="SAM" id="Phobius"/>
    </source>
</evidence>
<comment type="caution">
    <text evidence="3">The sequence shown here is derived from an EMBL/GenBank/DDBJ whole genome shotgun (WGS) entry which is preliminary data.</text>
</comment>
<keyword evidence="4" id="KW-1185">Reference proteome</keyword>
<feature type="region of interest" description="Disordered" evidence="1">
    <location>
        <begin position="76"/>
        <end position="99"/>
    </location>
</feature>
<dbReference type="EMBL" id="QRDJ01000009">
    <property type="protein sequence ID" value="REC93774.1"/>
    <property type="molecule type" value="Genomic_DNA"/>
</dbReference>
<keyword evidence="2" id="KW-0472">Membrane</keyword>